<gene>
    <name evidence="1" type="ORF">Cvel_24863</name>
</gene>
<dbReference type="EMBL" id="CDMZ01001927">
    <property type="protein sequence ID" value="CEM39399.1"/>
    <property type="molecule type" value="Genomic_DNA"/>
</dbReference>
<dbReference type="VEuPathDB" id="CryptoDB:Cvel_24863"/>
<proteinExistence type="predicted"/>
<sequence>MECRRARVWDRTFSRGARDQISLCDGKAKKNTVGGSGGALASVVSTGHQKAVRTEWTAEVLLSQHLLDHLKDCLQHVPEAHRPLDAPGALKFSLHADKLPAELDTTFCLLAFGTCLPAHVADCERLRKARSLLFGQKGESEGRVGFSTDDLRALGEGEGDATFALQKALLECRAEAAAKRDTWVGGEVMGGVRLDCGTTIAQEEPNAAAPDSLSTFEARLSAFLRSRETKETEYRFGLPLSIEKSTCQDCGYKDWFGKMKIDFLPLDGGSRGSSALLEELLQKILRRGEECRMCMNSSSFGWWLVEGVWRRKNNPVVITRTKSIRYFLSLPVILPIRIDRQAFGKADPPATGVVRKNRWGDVHIPLVGFDLAPFLPPGCFELGMACTTYNLRLMVKLQPTKNEFPNVMAVDKPFGRYMGYFKVVESGEWYAFDVCSGVKQVPELRGVRRITSKFVVFLLYVRADFPLDVDSTALMISDASV</sequence>
<dbReference type="AlphaFoldDB" id="A0A0G4H6D7"/>
<protein>
    <submittedName>
        <fullName evidence="1">Uncharacterized protein</fullName>
    </submittedName>
</protein>
<reference evidence="1" key="1">
    <citation type="submission" date="2014-11" db="EMBL/GenBank/DDBJ databases">
        <authorList>
            <person name="Otto D Thomas"/>
            <person name="Naeem Raeece"/>
        </authorList>
    </citation>
    <scope>NUCLEOTIDE SEQUENCE</scope>
</reference>
<name>A0A0G4H6D7_9ALVE</name>
<accession>A0A0G4H6D7</accession>
<evidence type="ECO:0000313" key="1">
    <source>
        <dbReference type="EMBL" id="CEM39399.1"/>
    </source>
</evidence>
<organism evidence="1">
    <name type="scientific">Chromera velia CCMP2878</name>
    <dbReference type="NCBI Taxonomy" id="1169474"/>
    <lineage>
        <taxon>Eukaryota</taxon>
        <taxon>Sar</taxon>
        <taxon>Alveolata</taxon>
        <taxon>Colpodellida</taxon>
        <taxon>Chromeraceae</taxon>
        <taxon>Chromera</taxon>
    </lineage>
</organism>